<organism evidence="1 2">
    <name type="scientific">Candidatus Nomurabacteria bacterium GW2011_GWA2_40_9</name>
    <dbReference type="NCBI Taxonomy" id="1618734"/>
    <lineage>
        <taxon>Bacteria</taxon>
        <taxon>Candidatus Nomuraibacteriota</taxon>
    </lineage>
</organism>
<evidence type="ECO:0000313" key="1">
    <source>
        <dbReference type="EMBL" id="KKR79627.1"/>
    </source>
</evidence>
<sequence length="63" mass="7709">MRQFNKLKGTKGFITIWNRMLRFRHMITEQAKERCRILAFWEKYGNLATKEAFNNFYGTQNIF</sequence>
<dbReference type="EMBL" id="LBZW01000005">
    <property type="protein sequence ID" value="KKR79627.1"/>
    <property type="molecule type" value="Genomic_DNA"/>
</dbReference>
<accession>A0A0G0WW58</accession>
<protein>
    <submittedName>
        <fullName evidence="1">Uncharacterized protein</fullName>
    </submittedName>
</protein>
<name>A0A0G0WW58_9BACT</name>
<comment type="caution">
    <text evidence="1">The sequence shown here is derived from an EMBL/GenBank/DDBJ whole genome shotgun (WGS) entry which is preliminary data.</text>
</comment>
<dbReference type="Proteomes" id="UP000034749">
    <property type="component" value="Unassembled WGS sequence"/>
</dbReference>
<reference evidence="1 2" key="1">
    <citation type="journal article" date="2015" name="Nature">
        <title>rRNA introns, odd ribosomes, and small enigmatic genomes across a large radiation of phyla.</title>
        <authorList>
            <person name="Brown C.T."/>
            <person name="Hug L.A."/>
            <person name="Thomas B.C."/>
            <person name="Sharon I."/>
            <person name="Castelle C.J."/>
            <person name="Singh A."/>
            <person name="Wilkins M.J."/>
            <person name="Williams K.H."/>
            <person name="Banfield J.F."/>
        </authorList>
    </citation>
    <scope>NUCLEOTIDE SEQUENCE [LARGE SCALE GENOMIC DNA]</scope>
</reference>
<evidence type="ECO:0000313" key="2">
    <source>
        <dbReference type="Proteomes" id="UP000034749"/>
    </source>
</evidence>
<proteinExistence type="predicted"/>
<dbReference type="AlphaFoldDB" id="A0A0G0WW58"/>
<gene>
    <name evidence="1" type="ORF">UU24_C0005G0045</name>
</gene>